<dbReference type="InterPro" id="IPR029032">
    <property type="entry name" value="AhpD-like"/>
</dbReference>
<dbReference type="Pfam" id="PF09830">
    <property type="entry name" value="ATP_transf"/>
    <property type="match status" value="1"/>
</dbReference>
<comment type="caution">
    <text evidence="4">The sequence shown here is derived from an EMBL/GenBank/DDBJ whole genome shotgun (WGS) entry which is preliminary data.</text>
</comment>
<proteinExistence type="predicted"/>
<feature type="compositionally biased region" description="Basic and acidic residues" evidence="1">
    <location>
        <begin position="58"/>
        <end position="71"/>
    </location>
</feature>
<gene>
    <name evidence="4" type="primary">APA2</name>
    <name evidence="4" type="ORF">H2201_005276</name>
</gene>
<feature type="region of interest" description="Disordered" evidence="1">
    <location>
        <begin position="55"/>
        <end position="76"/>
    </location>
</feature>
<organism evidence="4 5">
    <name type="scientific">Coniosporium apollinis</name>
    <dbReference type="NCBI Taxonomy" id="61459"/>
    <lineage>
        <taxon>Eukaryota</taxon>
        <taxon>Fungi</taxon>
        <taxon>Dikarya</taxon>
        <taxon>Ascomycota</taxon>
        <taxon>Pezizomycotina</taxon>
        <taxon>Dothideomycetes</taxon>
        <taxon>Dothideomycetes incertae sedis</taxon>
        <taxon>Coniosporium</taxon>
    </lineage>
</organism>
<evidence type="ECO:0000259" key="3">
    <source>
        <dbReference type="Pfam" id="PF19327"/>
    </source>
</evidence>
<reference evidence="4" key="1">
    <citation type="submission" date="2022-10" db="EMBL/GenBank/DDBJ databases">
        <title>Culturing micro-colonial fungi from biological soil crusts in the Mojave desert and describing Neophaeococcomyces mojavensis, and introducing the new genera and species Taxawa tesnikishii.</title>
        <authorList>
            <person name="Kurbessoian T."/>
            <person name="Stajich J.E."/>
        </authorList>
    </citation>
    <scope>NUCLEOTIDE SEQUENCE</scope>
    <source>
        <strain evidence="4">TK_1</strain>
    </source>
</reference>
<dbReference type="InterPro" id="IPR045759">
    <property type="entry name" value="Ap4A_phos1/2_N"/>
</dbReference>
<dbReference type="Proteomes" id="UP001172684">
    <property type="component" value="Unassembled WGS sequence"/>
</dbReference>
<evidence type="ECO:0000256" key="1">
    <source>
        <dbReference type="SAM" id="MobiDB-lite"/>
    </source>
</evidence>
<dbReference type="SUPFAM" id="SSF54197">
    <property type="entry name" value="HIT-like"/>
    <property type="match status" value="1"/>
</dbReference>
<accession>A0ABQ9NRV7</accession>
<feature type="domain" description="Ap4A phosphorylase 1/2 N-terminal" evidence="3">
    <location>
        <begin position="6"/>
        <end position="175"/>
    </location>
</feature>
<dbReference type="EMBL" id="JAPDRL010000038">
    <property type="protein sequence ID" value="KAJ9664284.1"/>
    <property type="molecule type" value="Genomic_DNA"/>
</dbReference>
<dbReference type="Gene3D" id="1.20.1290.10">
    <property type="entry name" value="AhpD-like"/>
    <property type="match status" value="1"/>
</dbReference>
<dbReference type="GO" id="GO:0003877">
    <property type="term" value="F:ATP:ADP adenylyltransferase activity"/>
    <property type="evidence" value="ECO:0007669"/>
    <property type="project" value="UniProtKB-EC"/>
</dbReference>
<dbReference type="InterPro" id="IPR036265">
    <property type="entry name" value="HIT-like_sf"/>
</dbReference>
<dbReference type="PANTHER" id="PTHR38420">
    <property type="entry name" value="AP-4-A PHOSPHORYLASE II"/>
    <property type="match status" value="1"/>
</dbReference>
<dbReference type="Gene3D" id="3.30.428.70">
    <property type="match status" value="1"/>
</dbReference>
<feature type="domain" description="ATP adenylyltransferase C-terminal" evidence="2">
    <location>
        <begin position="204"/>
        <end position="339"/>
    </location>
</feature>
<evidence type="ECO:0000259" key="2">
    <source>
        <dbReference type="Pfam" id="PF09830"/>
    </source>
</evidence>
<dbReference type="SUPFAM" id="SSF69118">
    <property type="entry name" value="AhpD-like"/>
    <property type="match status" value="1"/>
</dbReference>
<keyword evidence="4" id="KW-0548">Nucleotidyltransferase</keyword>
<dbReference type="InterPro" id="IPR009163">
    <property type="entry name" value="Ap4A_phos1/2"/>
</dbReference>
<keyword evidence="5" id="KW-1185">Reference proteome</keyword>
<dbReference type="EC" id="2.7.7.53" evidence="4"/>
<evidence type="ECO:0000313" key="5">
    <source>
        <dbReference type="Proteomes" id="UP001172684"/>
    </source>
</evidence>
<keyword evidence="4" id="KW-0808">Transferase</keyword>
<dbReference type="InterPro" id="IPR019200">
    <property type="entry name" value="ATP_adenylylTrfase_C"/>
</dbReference>
<name>A0ABQ9NRV7_9PEZI</name>
<evidence type="ECO:0000313" key="4">
    <source>
        <dbReference type="EMBL" id="KAJ9664284.1"/>
    </source>
</evidence>
<protein>
    <submittedName>
        <fullName evidence="4">Bifunctional AP-4-A phosphorylase/ADP sulfurylase</fullName>
        <ecNumber evidence="4">2.7.7.53</ecNumber>
    </submittedName>
</protein>
<dbReference type="PANTHER" id="PTHR38420:SF3">
    <property type="entry name" value="5',5'''-P-1,P-4-TETRAPHOSPHATE PHOSPHORYLASE 2"/>
    <property type="match status" value="1"/>
</dbReference>
<sequence>MLLGLPEALPKLVEAKFASALSSKSLIFSHTELAVIRTTTGVPFQLRYCPALAKKPKPKEDHNAPTKKPDPFDNPPADLWIADVPANNPTHLLVLNKYPVISEHFILATKLNKQQTHLLEQDDLEAAYACLKAWRDAKDNGKERRLFAFFNSGDHSGASQAHRHIQFLPVESMAKGQEQQGWKPLVDAIEVSDSTGTSGFKTLPSLPFAHLGLQLPTEPTGKQLHKSYRDLLDAASHRVRDYIAKHPGTLELHSELDPAEGHSSPISYNLAMTATAMVICPRKQGGDMLRRDDGTEVGNVELNGTILAGTLMVKAEEERELLKQEPLKLDALLEAVGIPQKASGSAAEVLTPSLLSSIRAHPHLPQHTWYFIAGVTLSVLNRPDEIPKVFSYALEHGVDAAENKEPAQAEQLRIARKLRESLVKSAAIVGLPKTINALLSLKSATPPSLHDEPMAYSPSARIVEVYDMPSSQILQRGQRFFDKVYGKVSKRVMGQMDRSGTEDLGVVARLMYGYLLSNTRVLSPMESSFVLLAGLIPQDVNPQLKGHLKGALNNGATVEEVRAVREIVIRICEASGMKKLPDDAPQGWGWRGEVANL</sequence>
<dbReference type="Pfam" id="PF19327">
    <property type="entry name" value="Ap4A_phos_N"/>
    <property type="match status" value="1"/>
</dbReference>
<dbReference type="InterPro" id="IPR043171">
    <property type="entry name" value="Ap4A_phos1/2-like"/>
</dbReference>